<evidence type="ECO:0000256" key="1">
    <source>
        <dbReference type="ARBA" id="ARBA00002668"/>
    </source>
</evidence>
<evidence type="ECO:0000313" key="6">
    <source>
        <dbReference type="EMBL" id="KAJ1690139.1"/>
    </source>
</evidence>
<protein>
    <recommendedName>
        <fullName evidence="5">At3g05675-like ankyrin-like domain-containing protein</fullName>
    </recommendedName>
</protein>
<keyword evidence="3" id="KW-0833">Ubl conjugation pathway</keyword>
<organism evidence="6 7">
    <name type="scientific">Rhynchospora breviuscula</name>
    <dbReference type="NCBI Taxonomy" id="2022672"/>
    <lineage>
        <taxon>Eukaryota</taxon>
        <taxon>Viridiplantae</taxon>
        <taxon>Streptophyta</taxon>
        <taxon>Embryophyta</taxon>
        <taxon>Tracheophyta</taxon>
        <taxon>Spermatophyta</taxon>
        <taxon>Magnoliopsida</taxon>
        <taxon>Liliopsida</taxon>
        <taxon>Poales</taxon>
        <taxon>Cyperaceae</taxon>
        <taxon>Cyperoideae</taxon>
        <taxon>Rhynchosporeae</taxon>
        <taxon>Rhynchospora</taxon>
    </lineage>
</organism>
<dbReference type="OrthoDB" id="1855062at2759"/>
<evidence type="ECO:0000256" key="2">
    <source>
        <dbReference type="ARBA" id="ARBA00004906"/>
    </source>
</evidence>
<name>A0A9Q0CAN4_9POAL</name>
<dbReference type="PANTHER" id="PTHR31060:SF29">
    <property type="entry name" value="BTB DOMAIN-CONTAINING PROTEIN"/>
    <property type="match status" value="1"/>
</dbReference>
<comment type="pathway">
    <text evidence="2">Protein modification; protein ubiquitination.</text>
</comment>
<dbReference type="Proteomes" id="UP001151287">
    <property type="component" value="Unassembled WGS sequence"/>
</dbReference>
<keyword evidence="7" id="KW-1185">Reference proteome</keyword>
<dbReference type="Pfam" id="PF25553">
    <property type="entry name" value="BTB-POZ_ANK-like"/>
    <property type="match status" value="1"/>
</dbReference>
<accession>A0A9Q0CAN4</accession>
<evidence type="ECO:0000313" key="7">
    <source>
        <dbReference type="Proteomes" id="UP001151287"/>
    </source>
</evidence>
<dbReference type="AlphaFoldDB" id="A0A9Q0CAN4"/>
<dbReference type="InterPro" id="IPR058039">
    <property type="entry name" value="At3g05675-like_ankyrin"/>
</dbReference>
<feature type="domain" description="At3g05675-like ankyrin-like" evidence="5">
    <location>
        <begin position="276"/>
        <end position="510"/>
    </location>
</feature>
<feature type="compositionally biased region" description="Basic residues" evidence="4">
    <location>
        <begin position="44"/>
        <end position="55"/>
    </location>
</feature>
<reference evidence="6" key="1">
    <citation type="journal article" date="2022" name="Cell">
        <title>Repeat-based holocentromeres influence genome architecture and karyotype evolution.</title>
        <authorList>
            <person name="Hofstatter P.G."/>
            <person name="Thangavel G."/>
            <person name="Lux T."/>
            <person name="Neumann P."/>
            <person name="Vondrak T."/>
            <person name="Novak P."/>
            <person name="Zhang M."/>
            <person name="Costa L."/>
            <person name="Castellani M."/>
            <person name="Scott A."/>
            <person name="Toegelov H."/>
            <person name="Fuchs J."/>
            <person name="Mata-Sucre Y."/>
            <person name="Dias Y."/>
            <person name="Vanzela A.L.L."/>
            <person name="Huettel B."/>
            <person name="Almeida C.C.S."/>
            <person name="Simkova H."/>
            <person name="Souza G."/>
            <person name="Pedrosa-Harand A."/>
            <person name="Macas J."/>
            <person name="Mayer K.F.X."/>
            <person name="Houben A."/>
            <person name="Marques A."/>
        </authorList>
    </citation>
    <scope>NUCLEOTIDE SEQUENCE</scope>
    <source>
        <strain evidence="6">RhyBre1mFocal</strain>
    </source>
</reference>
<comment type="function">
    <text evidence="1">May act as a substrate-specific adapter of an E3 ubiquitin-protein ligase complex (CUL3-RBX1-BTB) which mediates the ubiquitination and subsequent proteasomal degradation of target proteins.</text>
</comment>
<evidence type="ECO:0000256" key="3">
    <source>
        <dbReference type="ARBA" id="ARBA00022786"/>
    </source>
</evidence>
<feature type="region of interest" description="Disordered" evidence="4">
    <location>
        <begin position="44"/>
        <end position="101"/>
    </location>
</feature>
<gene>
    <name evidence="6" type="ORF">LUZ63_014294</name>
</gene>
<dbReference type="InterPro" id="IPR011333">
    <property type="entry name" value="SKP1/BTB/POZ_sf"/>
</dbReference>
<comment type="caution">
    <text evidence="6">The sequence shown here is derived from an EMBL/GenBank/DDBJ whole genome shotgun (WGS) entry which is preliminary data.</text>
</comment>
<dbReference type="Gene3D" id="3.30.710.10">
    <property type="entry name" value="Potassium Channel Kv1.1, Chain A"/>
    <property type="match status" value="1"/>
</dbReference>
<dbReference type="InterPro" id="IPR038920">
    <property type="entry name" value="At3g05675-like"/>
</dbReference>
<dbReference type="EMBL" id="JAMQYH010000004">
    <property type="protein sequence ID" value="KAJ1690139.1"/>
    <property type="molecule type" value="Genomic_DNA"/>
</dbReference>
<evidence type="ECO:0000256" key="4">
    <source>
        <dbReference type="SAM" id="MobiDB-lite"/>
    </source>
</evidence>
<proteinExistence type="predicted"/>
<sequence length="517" mass="58486">MSDFKVRKLESGHTRIRNVPIAVTPEGFWCCPSPAVLQKSLKQSNHHLNKHKKPTSPKTPSLPPEISPIETQTEPVAQNPDPVTAPDPTPETQHRKISVGFGRPETSDFKVVLHGKEGIAVSISAHKEVIYENSNFFREKMGLDSRVTCIELSDCDDVEICVETIGLMYCKEVKSRLVKQSVPRVLRILKVAESLGFKACIISCLDYLEAVPWVGEEEEESVLSSIKTLQINANCQTTTADNSNNNSYDNNVYRASPLLRRVVSSDTMTPPTETLSHIMDMVLKSTDERARREMKTLVLKLLKENNLWVNGSVDICTETLYASCRGCLEALLVSFKQATEPDFAHNSLEKKDAVYKKINLEADNILWLVEILCDRNAADDFVMIWAEQDELAQLHAVLPVTCRHVASRITARLFVGIGKGEILPSMQMKNALLNVWLKPLMDDYNWLQHGCRNFERKVVEEGIGRTILTLPLEEQRNILLAWLGSFLRAGDSCPNLQRAFEVWWRRTFVRPYVADRN</sequence>
<evidence type="ECO:0000259" key="5">
    <source>
        <dbReference type="Pfam" id="PF25553"/>
    </source>
</evidence>
<dbReference type="PANTHER" id="PTHR31060">
    <property type="entry name" value="OSJNBA0011J08.25 PROTEIN-RELATED"/>
    <property type="match status" value="1"/>
</dbReference>